<comment type="similarity">
    <text evidence="1">Belongs to the 3-beta-HSD family.</text>
</comment>
<keyword evidence="4" id="KW-0812">Transmembrane</keyword>
<keyword evidence="4" id="KW-1133">Transmembrane helix</keyword>
<keyword evidence="3" id="KW-0520">NAD</keyword>
<feature type="domain" description="3-beta hydroxysteroid dehydrogenase/isomerase" evidence="5">
    <location>
        <begin position="15"/>
        <end position="298"/>
    </location>
</feature>
<dbReference type="EMBL" id="JBBNAG010000001">
    <property type="protein sequence ID" value="KAK9164864.1"/>
    <property type="molecule type" value="Genomic_DNA"/>
</dbReference>
<dbReference type="Pfam" id="PF14934">
    <property type="entry name" value="TMEM254"/>
    <property type="match status" value="1"/>
</dbReference>
<dbReference type="Proteomes" id="UP001419268">
    <property type="component" value="Unassembled WGS sequence"/>
</dbReference>
<protein>
    <recommendedName>
        <fullName evidence="5">3-beta hydroxysteroid dehydrogenase/isomerase domain-containing protein</fullName>
    </recommendedName>
</protein>
<comment type="caution">
    <text evidence="6">The sequence shown here is derived from an EMBL/GenBank/DDBJ whole genome shotgun (WGS) entry which is preliminary data.</text>
</comment>
<dbReference type="Pfam" id="PF01073">
    <property type="entry name" value="3Beta_HSD"/>
    <property type="match status" value="1"/>
</dbReference>
<dbReference type="GO" id="GO:0006694">
    <property type="term" value="P:steroid biosynthetic process"/>
    <property type="evidence" value="ECO:0007669"/>
    <property type="project" value="InterPro"/>
</dbReference>
<dbReference type="InterPro" id="IPR036291">
    <property type="entry name" value="NAD(P)-bd_dom_sf"/>
</dbReference>
<proteinExistence type="inferred from homology"/>
<dbReference type="PANTHER" id="PTHR43245:SF51">
    <property type="entry name" value="SHORT CHAIN DEHYDROGENASE_REDUCTASE FAMILY 42E, MEMBER 2"/>
    <property type="match status" value="1"/>
</dbReference>
<keyword evidence="7" id="KW-1185">Reference proteome</keyword>
<feature type="transmembrane region" description="Helical" evidence="4">
    <location>
        <begin position="418"/>
        <end position="442"/>
    </location>
</feature>
<dbReference type="AlphaFoldDB" id="A0AAP0L9J3"/>
<evidence type="ECO:0000256" key="4">
    <source>
        <dbReference type="SAM" id="Phobius"/>
    </source>
</evidence>
<dbReference type="Gene3D" id="3.40.50.720">
    <property type="entry name" value="NAD(P)-binding Rossmann-like Domain"/>
    <property type="match status" value="1"/>
</dbReference>
<sequence>MHLSENEGIEGNTFVVTGGLGFVGSALCPELLRRGAREVRSLDPRSSSPWSDHLAKIGVRCIQGDVCQKKDVERALRGADCVFHLASYGMSGKEMLQAGRIDEVNINGTCHVLDACVMCGIKRLVYVSTYNVVFGGKEIVNGNEALPYFPIDDHVDPYGRSKSIAENNWFSRTMVVSQFTSCREKTSYRLYTCAIRPAAIYGPGEERHLPRILALAKLGLLPFRIGNASVKTDWVYVDNLVLALIQASMGLLDDIPGKKGHPLAAGQPYFICDGSPVNTFEFLQPLLRSLKYELPNTWIDVSLGLTFARIFWVLYTLLYPLLHKSWLPEPLILPAEVYKVGVTHYFSYLKAKEELGYAPMVSPKDGMSATIAYWKERKRRSVDGPTIWPWLFSLIGMTALFAAAFLPEIGPVKLIKAFALLFFRSVRVLQITFILALAAHLGEGIYAWQLAKKVDPANSTCWFWQTFALGFFSLRFLLKRARGNNRNG</sequence>
<dbReference type="InterPro" id="IPR050177">
    <property type="entry name" value="Lipid_A_modif_metabolic_enz"/>
</dbReference>
<dbReference type="PANTHER" id="PTHR43245">
    <property type="entry name" value="BIFUNCTIONAL POLYMYXIN RESISTANCE PROTEIN ARNA"/>
    <property type="match status" value="1"/>
</dbReference>
<feature type="transmembrane region" description="Helical" evidence="4">
    <location>
        <begin position="462"/>
        <end position="478"/>
    </location>
</feature>
<dbReference type="FunFam" id="3.40.50.720:FF:000138">
    <property type="entry name" value="Short-chain dehydrogenase/reductase family 42E member 1"/>
    <property type="match status" value="1"/>
</dbReference>
<gene>
    <name evidence="6" type="ORF">Scep_000055</name>
</gene>
<feature type="transmembrane region" description="Helical" evidence="4">
    <location>
        <begin position="387"/>
        <end position="406"/>
    </location>
</feature>
<organism evidence="6 7">
    <name type="scientific">Stephania cephalantha</name>
    <dbReference type="NCBI Taxonomy" id="152367"/>
    <lineage>
        <taxon>Eukaryota</taxon>
        <taxon>Viridiplantae</taxon>
        <taxon>Streptophyta</taxon>
        <taxon>Embryophyta</taxon>
        <taxon>Tracheophyta</taxon>
        <taxon>Spermatophyta</taxon>
        <taxon>Magnoliopsida</taxon>
        <taxon>Ranunculales</taxon>
        <taxon>Menispermaceae</taxon>
        <taxon>Menispermoideae</taxon>
        <taxon>Cissampelideae</taxon>
        <taxon>Stephania</taxon>
    </lineage>
</organism>
<keyword evidence="2" id="KW-0560">Oxidoreductase</keyword>
<evidence type="ECO:0000256" key="1">
    <source>
        <dbReference type="ARBA" id="ARBA00009219"/>
    </source>
</evidence>
<keyword evidence="4" id="KW-0472">Membrane</keyword>
<evidence type="ECO:0000313" key="6">
    <source>
        <dbReference type="EMBL" id="KAK9164864.1"/>
    </source>
</evidence>
<evidence type="ECO:0000313" key="7">
    <source>
        <dbReference type="Proteomes" id="UP001419268"/>
    </source>
</evidence>
<evidence type="ECO:0000256" key="2">
    <source>
        <dbReference type="ARBA" id="ARBA00023002"/>
    </source>
</evidence>
<reference evidence="6 7" key="1">
    <citation type="submission" date="2024-01" db="EMBL/GenBank/DDBJ databases">
        <title>Genome assemblies of Stephania.</title>
        <authorList>
            <person name="Yang L."/>
        </authorList>
    </citation>
    <scope>NUCLEOTIDE SEQUENCE [LARGE SCALE GENOMIC DNA]</scope>
    <source>
        <strain evidence="6">JXDWG</strain>
        <tissue evidence="6">Leaf</tissue>
    </source>
</reference>
<dbReference type="SUPFAM" id="SSF51735">
    <property type="entry name" value="NAD(P)-binding Rossmann-fold domains"/>
    <property type="match status" value="1"/>
</dbReference>
<name>A0AAP0L9J3_9MAGN</name>
<accession>A0AAP0L9J3</accession>
<dbReference type="InterPro" id="IPR028110">
    <property type="entry name" value="TMEM254"/>
</dbReference>
<evidence type="ECO:0000259" key="5">
    <source>
        <dbReference type="Pfam" id="PF01073"/>
    </source>
</evidence>
<evidence type="ECO:0000256" key="3">
    <source>
        <dbReference type="ARBA" id="ARBA00023027"/>
    </source>
</evidence>
<dbReference type="InterPro" id="IPR002225">
    <property type="entry name" value="3Beta_OHSteriod_DH/Estase"/>
</dbReference>
<dbReference type="GO" id="GO:0016616">
    <property type="term" value="F:oxidoreductase activity, acting on the CH-OH group of donors, NAD or NADP as acceptor"/>
    <property type="evidence" value="ECO:0007669"/>
    <property type="project" value="InterPro"/>
</dbReference>